<dbReference type="RefSeq" id="WP_232618105.1">
    <property type="nucleotide sequence ID" value="NZ_PGTC01000007.1"/>
</dbReference>
<dbReference type="GO" id="GO:0003700">
    <property type="term" value="F:DNA-binding transcription factor activity"/>
    <property type="evidence" value="ECO:0007669"/>
    <property type="project" value="InterPro"/>
</dbReference>
<organism evidence="1 2">
    <name type="scientific">Pseudooceanicola marinus</name>
    <dbReference type="NCBI Taxonomy" id="396013"/>
    <lineage>
        <taxon>Bacteria</taxon>
        <taxon>Pseudomonadati</taxon>
        <taxon>Pseudomonadota</taxon>
        <taxon>Alphaproteobacteria</taxon>
        <taxon>Rhodobacterales</taxon>
        <taxon>Paracoccaceae</taxon>
        <taxon>Pseudooceanicola</taxon>
    </lineage>
</organism>
<dbReference type="InterPro" id="IPR031848">
    <property type="entry name" value="PrlF_antitoxin"/>
</dbReference>
<reference evidence="1 2" key="1">
    <citation type="submission" date="2017-03" db="EMBL/GenBank/DDBJ databases">
        <authorList>
            <person name="Afonso C.L."/>
            <person name="Miller P.J."/>
            <person name="Scott M.A."/>
            <person name="Spackman E."/>
            <person name="Goraichik I."/>
            <person name="Dimitrov K.M."/>
            <person name="Suarez D.L."/>
            <person name="Swayne D.E."/>
        </authorList>
    </citation>
    <scope>NUCLEOTIDE SEQUENCE [LARGE SCALE GENOMIC DNA]</scope>
    <source>
        <strain evidence="1 2">CECT 7751</strain>
    </source>
</reference>
<dbReference type="GO" id="GO:0097351">
    <property type="term" value="F:toxin sequestering activity"/>
    <property type="evidence" value="ECO:0007669"/>
    <property type="project" value="InterPro"/>
</dbReference>
<proteinExistence type="predicted"/>
<protein>
    <submittedName>
        <fullName evidence="1">Putative regulator PrlF</fullName>
    </submittedName>
</protein>
<dbReference type="EMBL" id="FWFN01000009">
    <property type="protein sequence ID" value="SLN71900.1"/>
    <property type="molecule type" value="Genomic_DNA"/>
</dbReference>
<sequence length="56" mass="6077">MTLNIAPTAQAFLGFLEKEISSDPKRLKPFGGETTCLAERLVDGVEIDLNAPLDDD</sequence>
<evidence type="ECO:0000313" key="2">
    <source>
        <dbReference type="Proteomes" id="UP000193963"/>
    </source>
</evidence>
<dbReference type="GO" id="GO:0001558">
    <property type="term" value="P:regulation of cell growth"/>
    <property type="evidence" value="ECO:0007669"/>
    <property type="project" value="InterPro"/>
</dbReference>
<dbReference type="Proteomes" id="UP000193963">
    <property type="component" value="Unassembled WGS sequence"/>
</dbReference>
<dbReference type="AlphaFoldDB" id="A0A1X7A6Y7"/>
<keyword evidence="2" id="KW-1185">Reference proteome</keyword>
<gene>
    <name evidence="1" type="ORF">PSM7751_03886</name>
</gene>
<dbReference type="Pfam" id="PF15937">
    <property type="entry name" value="PrlF_antitoxin"/>
    <property type="match status" value="1"/>
</dbReference>
<evidence type="ECO:0000313" key="1">
    <source>
        <dbReference type="EMBL" id="SLN71900.1"/>
    </source>
</evidence>
<accession>A0A1X7A6Y7</accession>
<name>A0A1X7A6Y7_9RHOB</name>